<dbReference type="RefSeq" id="XP_020434250.1">
    <property type="nucleotide sequence ID" value="XM_020575934.1"/>
</dbReference>
<dbReference type="GeneID" id="31360524"/>
<sequence length="826" mass="94190">MNDDINYNNNLLKLPFILFKKILSYLDDNIDKIVFSLVSKKLYDNRNSFLYIPLNITDKTTRCMIKNLKLRSFVNQIESYDHQDDSFHKIKTIIAVHQETFFGFPKVFSSYILKDKLEKLKESDISDDIEELFFTCNFYSLLRIPAIKRIKSLSVSLTAPINYAIPNNITSLCLVFYDSPESFGENAALPSQLESLTLFSHRMHRFEKGFFPLTLKKLRLVDSAPKFEYGVLPQGLKSLMIEYTSYDQPIAKGVLPSSLKSIGLGSYSRKLVFYNPTDINDDRTSTDLEYTYIPNTIRMLMIGSPQDRDKKTLDLELPSSLKKFELGKSFNQKLGKFVVPNTLTRLRLIRSDQLERIPATIDFLCLKYINLEIASMENIGDGSFIKIGLGFINNILGGQTKVGFNWIGPSINTLMIPLESNLKKDIVILEMNDDINNNNNLLKLPFILFKKILSYLDDNIDKITTRCMIKNLKLRSFVNQIESYDHQDDAYHKIKTIISVSQHDFVIVPKVFSSYIGNDKLEQLMESDISDDIEEIIVENQFSSILKIPAINRIKSLSVSLSDAINYAIPNNITSLSLYFYNSDESFGENTALPSQLESLTIFSRRIPRFKKGFFPLTLKKLRLASSAPKFDIGVLPEGLESLKIEYKTYNQPIARGVLPSSLKSIGLESYSGRLVFYNPTEINDDRTSTDLEDTYISNTIRRLMIGTTISYYKTLDLELPCSLKKFELGTFNQKLGKFVVPNTLTQLKLIRSDQLERIPATINFLCLKYIYLEITSMEIKSQKSGLANLAIGFINNILGQDKAGFKWIGPAIKTLKIPFAGMTKG</sequence>
<protein>
    <recommendedName>
        <fullName evidence="3">F-box domain-containing protein</fullName>
    </recommendedName>
</protein>
<evidence type="ECO:0000313" key="2">
    <source>
        <dbReference type="Proteomes" id="UP000001396"/>
    </source>
</evidence>
<evidence type="ECO:0008006" key="3">
    <source>
        <dbReference type="Google" id="ProtNLM"/>
    </source>
</evidence>
<dbReference type="Pfam" id="PF05725">
    <property type="entry name" value="FNIP"/>
    <property type="match status" value="3"/>
</dbReference>
<dbReference type="EMBL" id="ADBJ01000021">
    <property type="protein sequence ID" value="EFA82133.1"/>
    <property type="molecule type" value="Genomic_DNA"/>
</dbReference>
<proteinExistence type="predicted"/>
<dbReference type="InterPro" id="IPR008615">
    <property type="entry name" value="FNIP"/>
</dbReference>
<dbReference type="PANTHER" id="PTHR32134:SF92">
    <property type="entry name" value="FNIP REPEAT-CONTAINING PROTEIN"/>
    <property type="match status" value="1"/>
</dbReference>
<gene>
    <name evidence="1" type="ORF">PPL_05038</name>
</gene>
<organism evidence="1 2">
    <name type="scientific">Heterostelium pallidum (strain ATCC 26659 / Pp 5 / PN500)</name>
    <name type="common">Cellular slime mold</name>
    <name type="synonym">Polysphondylium pallidum</name>
    <dbReference type="NCBI Taxonomy" id="670386"/>
    <lineage>
        <taxon>Eukaryota</taxon>
        <taxon>Amoebozoa</taxon>
        <taxon>Evosea</taxon>
        <taxon>Eumycetozoa</taxon>
        <taxon>Dictyostelia</taxon>
        <taxon>Acytosteliales</taxon>
        <taxon>Acytosteliaceae</taxon>
        <taxon>Heterostelium</taxon>
    </lineage>
</organism>
<comment type="caution">
    <text evidence="1">The sequence shown here is derived from an EMBL/GenBank/DDBJ whole genome shotgun (WGS) entry which is preliminary data.</text>
</comment>
<dbReference type="Proteomes" id="UP000001396">
    <property type="component" value="Unassembled WGS sequence"/>
</dbReference>
<keyword evidence="2" id="KW-1185">Reference proteome</keyword>
<dbReference type="InterPro" id="IPR051251">
    <property type="entry name" value="STK_FNIP-Repeat"/>
</dbReference>
<evidence type="ECO:0000313" key="1">
    <source>
        <dbReference type="EMBL" id="EFA82133.1"/>
    </source>
</evidence>
<reference evidence="1 2" key="1">
    <citation type="journal article" date="2011" name="Genome Res.">
        <title>Phylogeny-wide analysis of social amoeba genomes highlights ancient origins for complex intercellular communication.</title>
        <authorList>
            <person name="Heidel A.J."/>
            <person name="Lawal H.M."/>
            <person name="Felder M."/>
            <person name="Schilde C."/>
            <person name="Helps N.R."/>
            <person name="Tunggal B."/>
            <person name="Rivero F."/>
            <person name="John U."/>
            <person name="Schleicher M."/>
            <person name="Eichinger L."/>
            <person name="Platzer M."/>
            <person name="Noegel A.A."/>
            <person name="Schaap P."/>
            <person name="Gloeckner G."/>
        </authorList>
    </citation>
    <scope>NUCLEOTIDE SEQUENCE [LARGE SCALE GENOMIC DNA]</scope>
    <source>
        <strain evidence="2">ATCC 26659 / Pp 5 / PN500</strain>
    </source>
</reference>
<accession>D3B994</accession>
<dbReference type="InParanoid" id="D3B994"/>
<dbReference type="PANTHER" id="PTHR32134">
    <property type="entry name" value="FNIP REPEAT-CONTAINING PROTEIN"/>
    <property type="match status" value="1"/>
</dbReference>
<dbReference type="AlphaFoldDB" id="D3B994"/>
<name>D3B994_HETP5</name>